<dbReference type="PANTHER" id="PTHR10039">
    <property type="entry name" value="AMELOGENIN"/>
    <property type="match status" value="1"/>
</dbReference>
<protein>
    <submittedName>
        <fullName evidence="5">Uncharacterized protein</fullName>
    </submittedName>
</protein>
<evidence type="ECO:0000256" key="2">
    <source>
        <dbReference type="SAM" id="MobiDB-lite"/>
    </source>
</evidence>
<feature type="domain" description="DUF7708" evidence="3">
    <location>
        <begin position="84"/>
        <end position="220"/>
    </location>
</feature>
<evidence type="ECO:0000313" key="5">
    <source>
        <dbReference type="EMBL" id="KAF1989338.1"/>
    </source>
</evidence>
<feature type="domain" description="Nephrocystin 3-like N-terminal" evidence="4">
    <location>
        <begin position="272"/>
        <end position="432"/>
    </location>
</feature>
<gene>
    <name evidence="5" type="ORF">K402DRAFT_401992</name>
</gene>
<sequence length="1370" mass="153202">MTGDSKTPFAQAIDSFLSDIKREEDTKSPFYREVLTQASSLWMKDGSAEASNICAEELREYVKEIDAKGRKRSKTVRAMDAMRPFFASLSQFTTAFDVLVQAGPSPLVIIYGGARLLLQLSQAFNDCLGTVLDVMQDVAKLLKCYELFSSAYPNSRHLCEQLVESYKHIIKFWQESAKLMSKAGFKTLIGGLVKPLSAKWQEYRLMLQKDSDWVCKLAQGTEGVNQSVRDAKNSNAKQIEARQALVKWIAGDNFEHPRTELRSRLEEQHPHTCEWIYDNPAFKYWLDASTNQRLWFHAGPGTGKSILCASLVKHLQGLPFPIAFFFFSFSDPMKREPIHALRSLILQLITQTEGKLEKIMKIYENELENHVFRLRDEDTAWNILLLLLTQCPRVHLVLDGLDECQSRGKLLKVLETAMRSSTFGIVKWFISSTNEPEMRTLSRSVKAKEIAADPDTIMKDIRSFLHGHQDDSVMREGCIDHWTKQSNGNFLWMSLMLKTLQGDNQDIICDDDIDKVLNAFPKGLVGCYVRSLHQLSSRSEPQQRLARKIFCLLTHTRQPLRLSELSHALGTRKGIKRFSRGSIPKSIIIEEICGSLVTFDRTAKGSENDPLLKLSYHTVQEFFDQDPTTIDVPAKLHKFFVDKEEAHNEIGDMCLTYLCYERYQSPTLDVLEDGLDGDHAFLNYAATFWFWHVGFAGNSEQLLSRVANFIRSRAFWNCTAVQAKVTPHLFARYIERGAGKLSPAATGLRITEDDEDVHFAVPLPDWLDKMPEGQALIQSFMTFIKEWQPVLTMLPHAVPQCCPRVVGDTSFASSEVDGLRTIPLRVGCLSGQESVVDLEVDRSGSGIKLSILSASNDSRACLTRFCYSALRSENQELGFFSTEDAFAGVDEDFYASHVISRVAFKDEMPDSLWTFDSQTLDLTEHQKSGKSTYRSPNIISGHQIQNNMSSWQVYAESTSISLPESNKSFAYHCTLKSTKPKCPDSGYGSATPSRSGIGSDEDSAFDEDDDSDNDSESGDGSSSESLHSVSGDPKVDLHCMVIVSTGEQPFGILWKLGNRTQFKITPAFHPTEPLVVWSPTEHEISVLDIPQRQVHTTILPEPMDIQQTGAKVSCRELSFSSDGKILHYVLASLRPSRIETTCEIAISSFVCTYSSDASISLDRTGAVQRINYKSSGSFLKQCAPCIITSWRDDTLILALPPLGCSPKVVRVSLPTSASGETDYVKGGVGEIQVLKAPIYFPSSTPYRRPRLAVLGSETFDSGAGKQAEQEHLTLILDSDTSSSSSFSSSTNPPSNCSPLPPTLMTWPVTSRGGWRSWSAEEDGTSEDLKLLGKGHAYEVLRGSFVDREKRFSVPIRSGLDWRKKAYVSCA</sequence>
<evidence type="ECO:0000259" key="4">
    <source>
        <dbReference type="Pfam" id="PF24883"/>
    </source>
</evidence>
<name>A0A6G1H8Q3_9PEZI</name>
<feature type="compositionally biased region" description="Acidic residues" evidence="2">
    <location>
        <begin position="999"/>
        <end position="1017"/>
    </location>
</feature>
<dbReference type="InterPro" id="IPR056125">
    <property type="entry name" value="DUF7708"/>
</dbReference>
<dbReference type="Gene3D" id="3.40.50.300">
    <property type="entry name" value="P-loop containing nucleotide triphosphate hydrolases"/>
    <property type="match status" value="1"/>
</dbReference>
<dbReference type="InterPro" id="IPR056884">
    <property type="entry name" value="NPHP3-like_N"/>
</dbReference>
<dbReference type="InterPro" id="IPR027417">
    <property type="entry name" value="P-loop_NTPase"/>
</dbReference>
<reference evidence="5" key="1">
    <citation type="journal article" date="2020" name="Stud. Mycol.">
        <title>101 Dothideomycetes genomes: a test case for predicting lifestyles and emergence of pathogens.</title>
        <authorList>
            <person name="Haridas S."/>
            <person name="Albert R."/>
            <person name="Binder M."/>
            <person name="Bloem J."/>
            <person name="Labutti K."/>
            <person name="Salamov A."/>
            <person name="Andreopoulos B."/>
            <person name="Baker S."/>
            <person name="Barry K."/>
            <person name="Bills G."/>
            <person name="Bluhm B."/>
            <person name="Cannon C."/>
            <person name="Castanera R."/>
            <person name="Culley D."/>
            <person name="Daum C."/>
            <person name="Ezra D."/>
            <person name="Gonzalez J."/>
            <person name="Henrissat B."/>
            <person name="Kuo A."/>
            <person name="Liang C."/>
            <person name="Lipzen A."/>
            <person name="Lutzoni F."/>
            <person name="Magnuson J."/>
            <person name="Mondo S."/>
            <person name="Nolan M."/>
            <person name="Ohm R."/>
            <person name="Pangilinan J."/>
            <person name="Park H.-J."/>
            <person name="Ramirez L."/>
            <person name="Alfaro M."/>
            <person name="Sun H."/>
            <person name="Tritt A."/>
            <person name="Yoshinaga Y."/>
            <person name="Zwiers L.-H."/>
            <person name="Turgeon B."/>
            <person name="Goodwin S."/>
            <person name="Spatafora J."/>
            <person name="Crous P."/>
            <person name="Grigoriev I."/>
        </authorList>
    </citation>
    <scope>NUCLEOTIDE SEQUENCE</scope>
    <source>
        <strain evidence="5">CBS 113979</strain>
    </source>
</reference>
<feature type="compositionally biased region" description="Low complexity" evidence="2">
    <location>
        <begin position="1282"/>
        <end position="1297"/>
    </location>
</feature>
<dbReference type="OrthoDB" id="7464126at2759"/>
<dbReference type="Proteomes" id="UP000800041">
    <property type="component" value="Unassembled WGS sequence"/>
</dbReference>
<organism evidence="5 6">
    <name type="scientific">Aulographum hederae CBS 113979</name>
    <dbReference type="NCBI Taxonomy" id="1176131"/>
    <lineage>
        <taxon>Eukaryota</taxon>
        <taxon>Fungi</taxon>
        <taxon>Dikarya</taxon>
        <taxon>Ascomycota</taxon>
        <taxon>Pezizomycotina</taxon>
        <taxon>Dothideomycetes</taxon>
        <taxon>Pleosporomycetidae</taxon>
        <taxon>Aulographales</taxon>
        <taxon>Aulographaceae</taxon>
    </lineage>
</organism>
<feature type="region of interest" description="Disordered" evidence="2">
    <location>
        <begin position="980"/>
        <end position="1031"/>
    </location>
</feature>
<keyword evidence="1" id="KW-0677">Repeat</keyword>
<keyword evidence="6" id="KW-1185">Reference proteome</keyword>
<dbReference type="Pfam" id="PF24883">
    <property type="entry name" value="NPHP3_N"/>
    <property type="match status" value="1"/>
</dbReference>
<accession>A0A6G1H8Q3</accession>
<dbReference type="Pfam" id="PF24809">
    <property type="entry name" value="DUF7708"/>
    <property type="match status" value="1"/>
</dbReference>
<dbReference type="EMBL" id="ML977145">
    <property type="protein sequence ID" value="KAF1989338.1"/>
    <property type="molecule type" value="Genomic_DNA"/>
</dbReference>
<evidence type="ECO:0000259" key="3">
    <source>
        <dbReference type="Pfam" id="PF24809"/>
    </source>
</evidence>
<evidence type="ECO:0000313" key="6">
    <source>
        <dbReference type="Proteomes" id="UP000800041"/>
    </source>
</evidence>
<proteinExistence type="predicted"/>
<feature type="compositionally biased region" description="Low complexity" evidence="2">
    <location>
        <begin position="1018"/>
        <end position="1031"/>
    </location>
</feature>
<feature type="region of interest" description="Disordered" evidence="2">
    <location>
        <begin position="1282"/>
        <end position="1302"/>
    </location>
</feature>
<dbReference type="PANTHER" id="PTHR10039:SF14">
    <property type="entry name" value="NACHT DOMAIN-CONTAINING PROTEIN"/>
    <property type="match status" value="1"/>
</dbReference>
<dbReference type="SUPFAM" id="SSF52540">
    <property type="entry name" value="P-loop containing nucleoside triphosphate hydrolases"/>
    <property type="match status" value="1"/>
</dbReference>
<evidence type="ECO:0000256" key="1">
    <source>
        <dbReference type="ARBA" id="ARBA00022737"/>
    </source>
</evidence>